<feature type="domain" description="DUF4218" evidence="1">
    <location>
        <begin position="57"/>
        <end position="167"/>
    </location>
</feature>
<reference evidence="2 3" key="1">
    <citation type="submission" date="2019-05" db="EMBL/GenBank/DDBJ databases">
        <title>Mikania micrantha, genome provides insights into the molecular mechanism of rapid growth.</title>
        <authorList>
            <person name="Liu B."/>
        </authorList>
    </citation>
    <scope>NUCLEOTIDE SEQUENCE [LARGE SCALE GENOMIC DNA]</scope>
    <source>
        <strain evidence="2">NLD-2019</strain>
        <tissue evidence="2">Leaf</tissue>
    </source>
</reference>
<proteinExistence type="predicted"/>
<protein>
    <recommendedName>
        <fullName evidence="1">DUF4218 domain-containing protein</fullName>
    </recommendedName>
</protein>
<evidence type="ECO:0000313" key="3">
    <source>
        <dbReference type="Proteomes" id="UP000326396"/>
    </source>
</evidence>
<evidence type="ECO:0000313" key="2">
    <source>
        <dbReference type="EMBL" id="KAD5507409.1"/>
    </source>
</evidence>
<dbReference type="PANTHER" id="PTHR48258">
    <property type="entry name" value="DUF4218 DOMAIN-CONTAINING PROTEIN-RELATED"/>
    <property type="match status" value="1"/>
</dbReference>
<dbReference type="Proteomes" id="UP000326396">
    <property type="component" value="Linkage Group LG16"/>
</dbReference>
<gene>
    <name evidence="2" type="ORF">E3N88_15112</name>
</gene>
<dbReference type="InterPro" id="IPR025452">
    <property type="entry name" value="DUF4218"/>
</dbReference>
<name>A0A5N6NV47_9ASTR</name>
<keyword evidence="3" id="KW-1185">Reference proteome</keyword>
<evidence type="ECO:0000259" key="1">
    <source>
        <dbReference type="Pfam" id="PF13960"/>
    </source>
</evidence>
<dbReference type="EMBL" id="SZYD01000008">
    <property type="protein sequence ID" value="KAD5507409.1"/>
    <property type="molecule type" value="Genomic_DNA"/>
</dbReference>
<dbReference type="PANTHER" id="PTHR48258:SF14">
    <property type="entry name" value="OS02G0583300 PROTEIN"/>
    <property type="match status" value="1"/>
</dbReference>
<organism evidence="2 3">
    <name type="scientific">Mikania micrantha</name>
    <name type="common">bitter vine</name>
    <dbReference type="NCBI Taxonomy" id="192012"/>
    <lineage>
        <taxon>Eukaryota</taxon>
        <taxon>Viridiplantae</taxon>
        <taxon>Streptophyta</taxon>
        <taxon>Embryophyta</taxon>
        <taxon>Tracheophyta</taxon>
        <taxon>Spermatophyta</taxon>
        <taxon>Magnoliopsida</taxon>
        <taxon>eudicotyledons</taxon>
        <taxon>Gunneridae</taxon>
        <taxon>Pentapetalae</taxon>
        <taxon>asterids</taxon>
        <taxon>campanulids</taxon>
        <taxon>Asterales</taxon>
        <taxon>Asteraceae</taxon>
        <taxon>Asteroideae</taxon>
        <taxon>Heliantheae alliance</taxon>
        <taxon>Eupatorieae</taxon>
        <taxon>Mikania</taxon>
    </lineage>
</organism>
<accession>A0A5N6NV47</accession>
<dbReference type="OrthoDB" id="1878503at2759"/>
<dbReference type="AlphaFoldDB" id="A0A5N6NV47"/>
<dbReference type="Pfam" id="PF13960">
    <property type="entry name" value="DUF4218"/>
    <property type="match status" value="1"/>
</dbReference>
<sequence length="180" mass="21024">MHVEKNVCESILNTLLKNEKSKDTPKARQDLEKMCIRPNLWLTKNNNKVYQPQAPYSFTLDVKDLEKAKKEVVKILCNLKSIYPPAFFDIMIHLVLHLPEEAILGGPVPMRWMYPFERYIKKLKAYVRNKAKPEGSIAEGYNADEALTFCSLYLKDMQTKFNRPDRNADADISKRQFHVF</sequence>
<comment type="caution">
    <text evidence="2">The sequence shown here is derived from an EMBL/GenBank/DDBJ whole genome shotgun (WGS) entry which is preliminary data.</text>
</comment>